<comment type="caution">
    <text evidence="1">The sequence shown here is derived from an EMBL/GenBank/DDBJ whole genome shotgun (WGS) entry which is preliminary data.</text>
</comment>
<accession>A0AAW2ZJT4</accession>
<gene>
    <name evidence="1" type="ORF">AKO1_009151</name>
</gene>
<sequence>MDITKITNQPITVYPTYTDVLKNLRAEEVGATLAWTALSGVVGFAQGFPFRKDVALCGAAFSLLMGGSIISSRTYQRLGGYRENSRELKKNGIPERRLVEIVRKRTLVNPARQEFDYRI</sequence>
<proteinExistence type="predicted"/>
<keyword evidence="2" id="KW-1185">Reference proteome</keyword>
<dbReference type="Proteomes" id="UP001431209">
    <property type="component" value="Unassembled WGS sequence"/>
</dbReference>
<dbReference type="EMBL" id="JAOPGA020001558">
    <property type="protein sequence ID" value="KAL0489421.1"/>
    <property type="molecule type" value="Genomic_DNA"/>
</dbReference>
<evidence type="ECO:0000313" key="1">
    <source>
        <dbReference type="EMBL" id="KAL0489421.1"/>
    </source>
</evidence>
<protein>
    <submittedName>
        <fullName evidence="1">ABC transporter A family member</fullName>
    </submittedName>
</protein>
<name>A0AAW2ZJT4_9EUKA</name>
<reference evidence="1 2" key="1">
    <citation type="submission" date="2024-03" db="EMBL/GenBank/DDBJ databases">
        <title>The Acrasis kona genome and developmental transcriptomes reveal deep origins of eukaryotic multicellular pathways.</title>
        <authorList>
            <person name="Sheikh S."/>
            <person name="Fu C.-J."/>
            <person name="Brown M.W."/>
            <person name="Baldauf S.L."/>
        </authorList>
    </citation>
    <scope>NUCLEOTIDE SEQUENCE [LARGE SCALE GENOMIC DNA]</scope>
    <source>
        <strain evidence="1 2">ATCC MYA-3509</strain>
    </source>
</reference>
<dbReference type="AlphaFoldDB" id="A0AAW2ZJT4"/>
<evidence type="ECO:0000313" key="2">
    <source>
        <dbReference type="Proteomes" id="UP001431209"/>
    </source>
</evidence>
<organism evidence="1 2">
    <name type="scientific">Acrasis kona</name>
    <dbReference type="NCBI Taxonomy" id="1008807"/>
    <lineage>
        <taxon>Eukaryota</taxon>
        <taxon>Discoba</taxon>
        <taxon>Heterolobosea</taxon>
        <taxon>Tetramitia</taxon>
        <taxon>Eutetramitia</taxon>
        <taxon>Acrasidae</taxon>
        <taxon>Acrasis</taxon>
    </lineage>
</organism>